<gene>
    <name evidence="2" type="ORF">SSLN_LOCUS14740</name>
</gene>
<dbReference type="Pfam" id="PF01661">
    <property type="entry name" value="Macro"/>
    <property type="match status" value="1"/>
</dbReference>
<dbReference type="Gene3D" id="3.40.220.10">
    <property type="entry name" value="Leucine Aminopeptidase, subunit E, domain 1"/>
    <property type="match status" value="1"/>
</dbReference>
<evidence type="ECO:0000313" key="4">
    <source>
        <dbReference type="WBParaSite" id="SSLN_0001529801-mRNA-1"/>
    </source>
</evidence>
<accession>A0A183TE42</accession>
<dbReference type="STRING" id="70667.A0A183TE42"/>
<dbReference type="InterPro" id="IPR043472">
    <property type="entry name" value="Macro_dom-like"/>
</dbReference>
<dbReference type="PANTHER" id="PTHR11106">
    <property type="entry name" value="GANGLIOSIDE INDUCED DIFFERENTIATION ASSOCIATED PROTEIN 2-RELATED"/>
    <property type="match status" value="1"/>
</dbReference>
<dbReference type="InterPro" id="IPR002589">
    <property type="entry name" value="Macro_dom"/>
</dbReference>
<dbReference type="EMBL" id="UYSU01039264">
    <property type="protein sequence ID" value="VDM01126.1"/>
    <property type="molecule type" value="Genomic_DNA"/>
</dbReference>
<evidence type="ECO:0000313" key="2">
    <source>
        <dbReference type="EMBL" id="VDM01126.1"/>
    </source>
</evidence>
<dbReference type="WBParaSite" id="SSLN_0001529801-mRNA-1">
    <property type="protein sequence ID" value="SSLN_0001529801-mRNA-1"/>
    <property type="gene ID" value="SSLN_0001529801"/>
</dbReference>
<name>A0A183TE42_SCHSO</name>
<dbReference type="SUPFAM" id="SSF52949">
    <property type="entry name" value="Macro domain-like"/>
    <property type="match status" value="1"/>
</dbReference>
<dbReference type="PROSITE" id="PS51154">
    <property type="entry name" value="MACRO"/>
    <property type="match status" value="1"/>
</dbReference>
<dbReference type="SMART" id="SM00506">
    <property type="entry name" value="A1pp"/>
    <property type="match status" value="1"/>
</dbReference>
<proteinExistence type="predicted"/>
<dbReference type="AlphaFoldDB" id="A0A183TE42"/>
<keyword evidence="3" id="KW-1185">Reference proteome</keyword>
<feature type="domain" description="Macro" evidence="1">
    <location>
        <begin position="1"/>
        <end position="166"/>
    </location>
</feature>
<dbReference type="OrthoDB" id="9421954at2759"/>
<evidence type="ECO:0000313" key="3">
    <source>
        <dbReference type="Proteomes" id="UP000275846"/>
    </source>
</evidence>
<evidence type="ECO:0000259" key="1">
    <source>
        <dbReference type="PROSITE" id="PS51154"/>
    </source>
</evidence>
<reference evidence="4" key="1">
    <citation type="submission" date="2016-06" db="UniProtKB">
        <authorList>
            <consortium name="WormBaseParasite"/>
        </authorList>
    </citation>
    <scope>IDENTIFICATION</scope>
</reference>
<protein>
    <submittedName>
        <fullName evidence="4">Macro domain-containing protein</fullName>
    </submittedName>
</protein>
<dbReference type="PANTHER" id="PTHR11106:SF111">
    <property type="entry name" value="MACRO DOMAIN-CONTAINING PROTEIN"/>
    <property type="match status" value="1"/>
</dbReference>
<dbReference type="Proteomes" id="UP000275846">
    <property type="component" value="Unassembled WGS sequence"/>
</dbReference>
<organism evidence="4">
    <name type="scientific">Schistocephalus solidus</name>
    <name type="common">Tapeworm</name>
    <dbReference type="NCBI Taxonomy" id="70667"/>
    <lineage>
        <taxon>Eukaryota</taxon>
        <taxon>Metazoa</taxon>
        <taxon>Spiralia</taxon>
        <taxon>Lophotrochozoa</taxon>
        <taxon>Platyhelminthes</taxon>
        <taxon>Cestoda</taxon>
        <taxon>Eucestoda</taxon>
        <taxon>Diphyllobothriidea</taxon>
        <taxon>Diphyllobothriidae</taxon>
        <taxon>Schistocephalus</taxon>
    </lineage>
</organism>
<sequence>MRVHRISVSAAVYLAAALEYMTSSRLSSKGGAEFAEVMRQARQDVPILPYLAAHITDAPNLKARHVVHVNGPVWDSGLAEERLRDLERCIENCLHLASDKGLTSLAMPSIGSGRAGFPKAVAAETIVRTIKKFLSADGLMSLCEVQFVLYDQESIDCYVYELNRTT</sequence>
<reference evidence="2 3" key="2">
    <citation type="submission" date="2018-11" db="EMBL/GenBank/DDBJ databases">
        <authorList>
            <consortium name="Pathogen Informatics"/>
        </authorList>
    </citation>
    <scope>NUCLEOTIDE SEQUENCE [LARGE SCALE GENOMIC DNA]</scope>
    <source>
        <strain evidence="2 3">NST_G2</strain>
    </source>
</reference>